<reference evidence="2 3" key="1">
    <citation type="journal article" date="2017" name="BMC Genomics">
        <title>Comparative genomic and phylogenomic analyses of the Bifidobacteriaceae family.</title>
        <authorList>
            <person name="Lugli G.A."/>
            <person name="Milani C."/>
            <person name="Turroni F."/>
            <person name="Duranti S."/>
            <person name="Mancabelli L."/>
            <person name="Mangifesta M."/>
            <person name="Ferrario C."/>
            <person name="Modesto M."/>
            <person name="Mattarelli P."/>
            <person name="Jiri K."/>
            <person name="van Sinderen D."/>
            <person name="Ventura M."/>
        </authorList>
    </citation>
    <scope>NUCLEOTIDE SEQUENCE [LARGE SCALE GENOMIC DNA]</scope>
    <source>
        <strain evidence="2 3">DSM 24762</strain>
    </source>
</reference>
<dbReference type="GO" id="GO:0005524">
    <property type="term" value="F:ATP binding"/>
    <property type="evidence" value="ECO:0007669"/>
    <property type="project" value="UniProtKB-KW"/>
</dbReference>
<gene>
    <name evidence="2" type="ORF">ALMA_1424</name>
</gene>
<dbReference type="RefSeq" id="WP_094727106.1">
    <property type="nucleotide sequence ID" value="NZ_JBHLWS010000001.1"/>
</dbReference>
<feature type="transmembrane region" description="Helical" evidence="1">
    <location>
        <begin position="41"/>
        <end position="60"/>
    </location>
</feature>
<evidence type="ECO:0000256" key="1">
    <source>
        <dbReference type="SAM" id="Phobius"/>
    </source>
</evidence>
<accession>A0A261F1X3</accession>
<name>A0A261F1X3_9BIFI</name>
<keyword evidence="1" id="KW-0472">Membrane</keyword>
<evidence type="ECO:0000313" key="3">
    <source>
        <dbReference type="Proteomes" id="UP000243657"/>
    </source>
</evidence>
<evidence type="ECO:0000313" key="2">
    <source>
        <dbReference type="EMBL" id="OZG53122.1"/>
    </source>
</evidence>
<dbReference type="Proteomes" id="UP000243657">
    <property type="component" value="Unassembled WGS sequence"/>
</dbReference>
<keyword evidence="1" id="KW-1133">Transmembrane helix</keyword>
<organism evidence="2 3">
    <name type="scientific">Alloscardovia macacae</name>
    <dbReference type="NCBI Taxonomy" id="1160091"/>
    <lineage>
        <taxon>Bacteria</taxon>
        <taxon>Bacillati</taxon>
        <taxon>Actinomycetota</taxon>
        <taxon>Actinomycetes</taxon>
        <taxon>Bifidobacteriales</taxon>
        <taxon>Bifidobacteriaceae</taxon>
        <taxon>Alloscardovia</taxon>
    </lineage>
</organism>
<keyword evidence="2" id="KW-0547">Nucleotide-binding</keyword>
<proteinExistence type="predicted"/>
<sequence length="85" mass="9084">MRSARSAVWSTPRRVSTRLRKFFAGRAVGKKDISRIFNAEAGLLGIASGLLGVGIGQLVATNLNLSGFSAILNAVEALRSIQERI</sequence>
<protein>
    <submittedName>
        <fullName evidence="2">Macrolide ABC transporter ATP-binding protein</fullName>
    </submittedName>
</protein>
<comment type="caution">
    <text evidence="2">The sequence shown here is derived from an EMBL/GenBank/DDBJ whole genome shotgun (WGS) entry which is preliminary data.</text>
</comment>
<keyword evidence="1" id="KW-0812">Transmembrane</keyword>
<dbReference type="AlphaFoldDB" id="A0A261F1X3"/>
<keyword evidence="2" id="KW-0067">ATP-binding</keyword>
<dbReference type="EMBL" id="MWWT01000009">
    <property type="protein sequence ID" value="OZG53122.1"/>
    <property type="molecule type" value="Genomic_DNA"/>
</dbReference>
<keyword evidence="3" id="KW-1185">Reference proteome</keyword>